<evidence type="ECO:0000256" key="1">
    <source>
        <dbReference type="SAM" id="MobiDB-lite"/>
    </source>
</evidence>
<reference evidence="2" key="1">
    <citation type="submission" date="2013-04" db="EMBL/GenBank/DDBJ databases">
        <authorList>
            <person name="Qu J."/>
            <person name="Murali S.C."/>
            <person name="Bandaranaike D."/>
            <person name="Bellair M."/>
            <person name="Blankenburg K."/>
            <person name="Chao H."/>
            <person name="Dinh H."/>
            <person name="Doddapaneni H."/>
            <person name="Downs B."/>
            <person name="Dugan-Rocha S."/>
            <person name="Elkadiri S."/>
            <person name="Gnanaolivu R.D."/>
            <person name="Hernandez B."/>
            <person name="Javaid M."/>
            <person name="Jayaseelan J.C."/>
            <person name="Lee S."/>
            <person name="Li M."/>
            <person name="Ming W."/>
            <person name="Munidasa M."/>
            <person name="Muniz J."/>
            <person name="Nguyen L."/>
            <person name="Ongeri F."/>
            <person name="Osuji N."/>
            <person name="Pu L.-L."/>
            <person name="Puazo M."/>
            <person name="Qu C."/>
            <person name="Quiroz J."/>
            <person name="Raj R."/>
            <person name="Weissenberger G."/>
            <person name="Xin Y."/>
            <person name="Zou X."/>
            <person name="Han Y."/>
            <person name="Richards S."/>
            <person name="Worley K."/>
            <person name="Muzny D."/>
            <person name="Gibbs R."/>
        </authorList>
    </citation>
    <scope>NUCLEOTIDE SEQUENCE</scope>
    <source>
        <strain evidence="2">Sampled in the wild</strain>
    </source>
</reference>
<name>A0A8K0JZ40_LADFU</name>
<evidence type="ECO:0000313" key="2">
    <source>
        <dbReference type="EMBL" id="KAG8225355.1"/>
    </source>
</evidence>
<proteinExistence type="predicted"/>
<sequence>MFTSLLEVSERLVDPEIHLACAKAMAHLCKGTSSLDKFVSSKFMDPYLHEIVSSWEESLKDYSRKCAEVMRNMLKTALTYILHELPIENVKEDDVLKYHVDDFLLVGKYILESVKDIDYTVRITMVVSSWSYIETTLLTLQKWNMEEFSMIVLGCLTSFYDEVFEKEGEDMLTSQNFGELMLVAEKIYKRFGSKMGEDAKASLKFHLKGINFASGIVPEKEEMLPRIHFIRPLTVFATVVDPRFRKNLLDYLSEHKQSLKKKLPSVPEEFVDNLPHFLEYEKILSSSEWVIKPKKHAKKRREKATVIPGIPSGDGEEMEID</sequence>
<keyword evidence="3" id="KW-1185">Reference proteome</keyword>
<protein>
    <submittedName>
        <fullName evidence="2">Uncharacterized protein</fullName>
    </submittedName>
</protein>
<organism evidence="2 3">
    <name type="scientific">Ladona fulva</name>
    <name type="common">Scarce chaser dragonfly</name>
    <name type="synonym">Libellula fulva</name>
    <dbReference type="NCBI Taxonomy" id="123851"/>
    <lineage>
        <taxon>Eukaryota</taxon>
        <taxon>Metazoa</taxon>
        <taxon>Ecdysozoa</taxon>
        <taxon>Arthropoda</taxon>
        <taxon>Hexapoda</taxon>
        <taxon>Insecta</taxon>
        <taxon>Pterygota</taxon>
        <taxon>Palaeoptera</taxon>
        <taxon>Odonata</taxon>
        <taxon>Epiprocta</taxon>
        <taxon>Anisoptera</taxon>
        <taxon>Libelluloidea</taxon>
        <taxon>Libellulidae</taxon>
        <taxon>Ladona</taxon>
    </lineage>
</organism>
<gene>
    <name evidence="2" type="ORF">J437_LFUL005370</name>
</gene>
<evidence type="ECO:0000313" key="3">
    <source>
        <dbReference type="Proteomes" id="UP000792457"/>
    </source>
</evidence>
<feature type="region of interest" description="Disordered" evidence="1">
    <location>
        <begin position="301"/>
        <end position="321"/>
    </location>
</feature>
<dbReference type="Proteomes" id="UP000792457">
    <property type="component" value="Unassembled WGS sequence"/>
</dbReference>
<dbReference type="EMBL" id="KZ308235">
    <property type="protein sequence ID" value="KAG8225355.1"/>
    <property type="molecule type" value="Genomic_DNA"/>
</dbReference>
<dbReference type="AlphaFoldDB" id="A0A8K0JZ40"/>
<reference evidence="2" key="2">
    <citation type="submission" date="2017-10" db="EMBL/GenBank/DDBJ databases">
        <title>Ladona fulva Genome sequencing and assembly.</title>
        <authorList>
            <person name="Murali S."/>
            <person name="Richards S."/>
            <person name="Bandaranaike D."/>
            <person name="Bellair M."/>
            <person name="Blankenburg K."/>
            <person name="Chao H."/>
            <person name="Dinh H."/>
            <person name="Doddapaneni H."/>
            <person name="Dugan-Rocha S."/>
            <person name="Elkadiri S."/>
            <person name="Gnanaolivu R."/>
            <person name="Hernandez B."/>
            <person name="Skinner E."/>
            <person name="Javaid M."/>
            <person name="Lee S."/>
            <person name="Li M."/>
            <person name="Ming W."/>
            <person name="Munidasa M."/>
            <person name="Muniz J."/>
            <person name="Nguyen L."/>
            <person name="Hughes D."/>
            <person name="Osuji N."/>
            <person name="Pu L.-L."/>
            <person name="Puazo M."/>
            <person name="Qu C."/>
            <person name="Quiroz J."/>
            <person name="Raj R."/>
            <person name="Weissenberger G."/>
            <person name="Xin Y."/>
            <person name="Zou X."/>
            <person name="Han Y."/>
            <person name="Worley K."/>
            <person name="Muzny D."/>
            <person name="Gibbs R."/>
        </authorList>
    </citation>
    <scope>NUCLEOTIDE SEQUENCE</scope>
    <source>
        <strain evidence="2">Sampled in the wild</strain>
    </source>
</reference>
<accession>A0A8K0JZ40</accession>
<comment type="caution">
    <text evidence="2">The sequence shown here is derived from an EMBL/GenBank/DDBJ whole genome shotgun (WGS) entry which is preliminary data.</text>
</comment>